<sequence length="58" mass="7084">NQGKNRSTRGRKWKLVYYEAYKSEQDARKREYHLKKSGQARRWLKERIKISLNLSKDS</sequence>
<evidence type="ECO:0000313" key="2">
    <source>
        <dbReference type="EMBL" id="GAI65918.1"/>
    </source>
</evidence>
<comment type="caution">
    <text evidence="2">The sequence shown here is derived from an EMBL/GenBank/DDBJ whole genome shotgun (WGS) entry which is preliminary data.</text>
</comment>
<feature type="non-terminal residue" evidence="2">
    <location>
        <position position="1"/>
    </location>
</feature>
<dbReference type="InterPro" id="IPR035901">
    <property type="entry name" value="GIY-YIG_endonuc_sf"/>
</dbReference>
<feature type="domain" description="GIY-YIG" evidence="1">
    <location>
        <begin position="1"/>
        <end position="47"/>
    </location>
</feature>
<dbReference type="AlphaFoldDB" id="X1QCF3"/>
<accession>X1QCF3</accession>
<organism evidence="2">
    <name type="scientific">marine sediment metagenome</name>
    <dbReference type="NCBI Taxonomy" id="412755"/>
    <lineage>
        <taxon>unclassified sequences</taxon>
        <taxon>metagenomes</taxon>
        <taxon>ecological metagenomes</taxon>
    </lineage>
</organism>
<proteinExistence type="predicted"/>
<dbReference type="Pfam" id="PF01541">
    <property type="entry name" value="GIY-YIG"/>
    <property type="match status" value="1"/>
</dbReference>
<dbReference type="Gene3D" id="3.40.1440.10">
    <property type="entry name" value="GIY-YIG endonuclease"/>
    <property type="match status" value="1"/>
</dbReference>
<gene>
    <name evidence="2" type="ORF">S06H3_66302</name>
</gene>
<protein>
    <recommendedName>
        <fullName evidence="1">GIY-YIG domain-containing protein</fullName>
    </recommendedName>
</protein>
<evidence type="ECO:0000259" key="1">
    <source>
        <dbReference type="PROSITE" id="PS50164"/>
    </source>
</evidence>
<name>X1QCF3_9ZZZZ</name>
<dbReference type="PROSITE" id="PS50164">
    <property type="entry name" value="GIY_YIG"/>
    <property type="match status" value="1"/>
</dbReference>
<dbReference type="EMBL" id="BARV01045102">
    <property type="protein sequence ID" value="GAI65918.1"/>
    <property type="molecule type" value="Genomic_DNA"/>
</dbReference>
<reference evidence="2" key="1">
    <citation type="journal article" date="2014" name="Front. Microbiol.">
        <title>High frequency of phylogenetically diverse reductive dehalogenase-homologous genes in deep subseafloor sedimentary metagenomes.</title>
        <authorList>
            <person name="Kawai M."/>
            <person name="Futagami T."/>
            <person name="Toyoda A."/>
            <person name="Takaki Y."/>
            <person name="Nishi S."/>
            <person name="Hori S."/>
            <person name="Arai W."/>
            <person name="Tsubouchi T."/>
            <person name="Morono Y."/>
            <person name="Uchiyama I."/>
            <person name="Ito T."/>
            <person name="Fujiyama A."/>
            <person name="Inagaki F."/>
            <person name="Takami H."/>
        </authorList>
    </citation>
    <scope>NUCLEOTIDE SEQUENCE</scope>
    <source>
        <strain evidence="2">Expedition CK06-06</strain>
    </source>
</reference>
<dbReference type="InterPro" id="IPR000305">
    <property type="entry name" value="GIY-YIG_endonuc"/>
</dbReference>